<comment type="caution">
    <text evidence="1">The sequence shown here is derived from an EMBL/GenBank/DDBJ whole genome shotgun (WGS) entry which is preliminary data.</text>
</comment>
<evidence type="ECO:0000313" key="1">
    <source>
        <dbReference type="EMBL" id="KAF0453429.1"/>
    </source>
</evidence>
<sequence>MLSKGKYASEQEQGIVQKVIEKGILFCKSSLKILYETGAIETICKDESSSSESFAESSLLLTNKQTTSVTLSNKEFRSAPPMNESDFLAIEDNTQQPFNTINIDDNDTQQNSGKNTIKANTIEADDNDTQQYSGSQVISDNTLNNSILKSKKIIEKKKSNHLTCSTRSKTVKNGLSKKVAVVPKKQATSNKSKKIKYQLCKYYF</sequence>
<dbReference type="EMBL" id="WTPW01001141">
    <property type="protein sequence ID" value="KAF0453429.1"/>
    <property type="molecule type" value="Genomic_DNA"/>
</dbReference>
<proteinExistence type="predicted"/>
<organism evidence="1 2">
    <name type="scientific">Gigaspora margarita</name>
    <dbReference type="NCBI Taxonomy" id="4874"/>
    <lineage>
        <taxon>Eukaryota</taxon>
        <taxon>Fungi</taxon>
        <taxon>Fungi incertae sedis</taxon>
        <taxon>Mucoromycota</taxon>
        <taxon>Glomeromycotina</taxon>
        <taxon>Glomeromycetes</taxon>
        <taxon>Diversisporales</taxon>
        <taxon>Gigasporaceae</taxon>
        <taxon>Gigaspora</taxon>
    </lineage>
</organism>
<protein>
    <submittedName>
        <fullName evidence="1">Uncharacterized protein</fullName>
    </submittedName>
</protein>
<evidence type="ECO:0000313" key="2">
    <source>
        <dbReference type="Proteomes" id="UP000439903"/>
    </source>
</evidence>
<gene>
    <name evidence="1" type="ORF">F8M41_001744</name>
</gene>
<dbReference type="AlphaFoldDB" id="A0A8H3XFF5"/>
<accession>A0A8H3XFF5</accession>
<reference evidence="1 2" key="1">
    <citation type="journal article" date="2019" name="Environ. Microbiol.">
        <title>At the nexus of three kingdoms: the genome of the mycorrhizal fungus Gigaspora margarita provides insights into plant, endobacterial and fungal interactions.</title>
        <authorList>
            <person name="Venice F."/>
            <person name="Ghignone S."/>
            <person name="Salvioli di Fossalunga A."/>
            <person name="Amselem J."/>
            <person name="Novero M."/>
            <person name="Xianan X."/>
            <person name="Sedzielewska Toro K."/>
            <person name="Morin E."/>
            <person name="Lipzen A."/>
            <person name="Grigoriev I.V."/>
            <person name="Henrissat B."/>
            <person name="Martin F.M."/>
            <person name="Bonfante P."/>
        </authorList>
    </citation>
    <scope>NUCLEOTIDE SEQUENCE [LARGE SCALE GENOMIC DNA]</scope>
    <source>
        <strain evidence="1 2">BEG34</strain>
    </source>
</reference>
<dbReference type="Proteomes" id="UP000439903">
    <property type="component" value="Unassembled WGS sequence"/>
</dbReference>
<keyword evidence="2" id="KW-1185">Reference proteome</keyword>
<name>A0A8H3XFF5_GIGMA</name>